<accession>A0A1H9KGL4</accession>
<keyword evidence="5 6" id="KW-0472">Membrane</keyword>
<dbReference type="PANTHER" id="PTHR40035:SF1">
    <property type="entry name" value="ATP SYNTHASE PROTEIN I"/>
    <property type="match status" value="1"/>
</dbReference>
<comment type="subcellular location">
    <subcellularLocation>
        <location evidence="1">Cell membrane</location>
        <topology evidence="1">Multi-pass membrane protein</topology>
    </subcellularLocation>
</comment>
<evidence type="ECO:0000256" key="2">
    <source>
        <dbReference type="ARBA" id="ARBA00022475"/>
    </source>
</evidence>
<sequence length="130" mass="14941">MKDYTYMVSRQLKWMFYILAIFVSGWGFTDYQTIFAGLILGTGISTFNLWLLQVKINRIGQGVVEQDEKKRTLGMLTRFATAALAAVVALQYPEIFNMIAVMIGLMTPYLVIIIDYFFTQTELTTRKRGE</sequence>
<evidence type="ECO:0000256" key="6">
    <source>
        <dbReference type="SAM" id="Phobius"/>
    </source>
</evidence>
<proteinExistence type="predicted"/>
<reference evidence="7 8" key="1">
    <citation type="submission" date="2016-10" db="EMBL/GenBank/DDBJ databases">
        <authorList>
            <person name="de Groot N.N."/>
        </authorList>
    </citation>
    <scope>NUCLEOTIDE SEQUENCE [LARGE SCALE GENOMIC DNA]</scope>
    <source>
        <strain evidence="7 8">DSM 21633</strain>
    </source>
</reference>
<dbReference type="Pfam" id="PF03899">
    <property type="entry name" value="ATP-synt_I"/>
    <property type="match status" value="1"/>
</dbReference>
<name>A0A1H9KGL4_9BACI</name>
<feature type="transmembrane region" description="Helical" evidence="6">
    <location>
        <begin position="34"/>
        <end position="52"/>
    </location>
</feature>
<evidence type="ECO:0000313" key="8">
    <source>
        <dbReference type="Proteomes" id="UP000199427"/>
    </source>
</evidence>
<evidence type="ECO:0000256" key="5">
    <source>
        <dbReference type="ARBA" id="ARBA00023136"/>
    </source>
</evidence>
<feature type="transmembrane region" description="Helical" evidence="6">
    <location>
        <begin position="73"/>
        <end position="92"/>
    </location>
</feature>
<feature type="transmembrane region" description="Helical" evidence="6">
    <location>
        <begin position="98"/>
        <end position="118"/>
    </location>
</feature>
<dbReference type="STRING" id="571933.SAMN05216362_1383"/>
<feature type="transmembrane region" description="Helical" evidence="6">
    <location>
        <begin position="12"/>
        <end position="28"/>
    </location>
</feature>
<evidence type="ECO:0000256" key="4">
    <source>
        <dbReference type="ARBA" id="ARBA00022989"/>
    </source>
</evidence>
<protein>
    <submittedName>
        <fullName evidence="7">ATP synthase protein I</fullName>
    </submittedName>
</protein>
<dbReference type="GO" id="GO:0005886">
    <property type="term" value="C:plasma membrane"/>
    <property type="evidence" value="ECO:0007669"/>
    <property type="project" value="UniProtKB-SubCell"/>
</dbReference>
<keyword evidence="4 6" id="KW-1133">Transmembrane helix</keyword>
<keyword evidence="3 6" id="KW-0812">Transmembrane</keyword>
<evidence type="ECO:0000313" key="7">
    <source>
        <dbReference type="EMBL" id="SEQ98290.1"/>
    </source>
</evidence>
<organism evidence="7 8">
    <name type="scientific">Piscibacillus halophilus</name>
    <dbReference type="NCBI Taxonomy" id="571933"/>
    <lineage>
        <taxon>Bacteria</taxon>
        <taxon>Bacillati</taxon>
        <taxon>Bacillota</taxon>
        <taxon>Bacilli</taxon>
        <taxon>Bacillales</taxon>
        <taxon>Bacillaceae</taxon>
        <taxon>Piscibacillus</taxon>
    </lineage>
</organism>
<gene>
    <name evidence="7" type="ORF">SAMN05216362_1383</name>
</gene>
<keyword evidence="8" id="KW-1185">Reference proteome</keyword>
<dbReference type="InterPro" id="IPR005598">
    <property type="entry name" value="ATP_synth_I"/>
</dbReference>
<dbReference type="RefSeq" id="WP_091775094.1">
    <property type="nucleotide sequence ID" value="NZ_CAESCL010000029.1"/>
</dbReference>
<dbReference type="Proteomes" id="UP000199427">
    <property type="component" value="Unassembled WGS sequence"/>
</dbReference>
<dbReference type="EMBL" id="FOES01000038">
    <property type="protein sequence ID" value="SEQ98290.1"/>
    <property type="molecule type" value="Genomic_DNA"/>
</dbReference>
<evidence type="ECO:0000256" key="1">
    <source>
        <dbReference type="ARBA" id="ARBA00004651"/>
    </source>
</evidence>
<evidence type="ECO:0000256" key="3">
    <source>
        <dbReference type="ARBA" id="ARBA00022692"/>
    </source>
</evidence>
<keyword evidence="2" id="KW-1003">Cell membrane</keyword>
<dbReference type="AlphaFoldDB" id="A0A1H9KGL4"/>
<dbReference type="InterPro" id="IPR039072">
    <property type="entry name" value="ATP_synth_I_Bacilli"/>
</dbReference>
<dbReference type="PANTHER" id="PTHR40035">
    <property type="entry name" value="ATP SYNTHASE PROTEIN I"/>
    <property type="match status" value="1"/>
</dbReference>
<dbReference type="OrthoDB" id="2355635at2"/>